<dbReference type="NCBIfam" id="TIGR03026">
    <property type="entry name" value="NDP-sugDHase"/>
    <property type="match status" value="1"/>
</dbReference>
<dbReference type="InterPro" id="IPR014026">
    <property type="entry name" value="UDP-Glc/GDP-Man_DH_dimer"/>
</dbReference>
<dbReference type="SUPFAM" id="SSF52413">
    <property type="entry name" value="UDP-glucose/GDP-mannose dehydrogenase C-terminal domain"/>
    <property type="match status" value="1"/>
</dbReference>
<dbReference type="EMBL" id="CP003053">
    <property type="protein sequence ID" value="AFM18859.1"/>
    <property type="molecule type" value="Genomic_DNA"/>
</dbReference>
<dbReference type="Pfam" id="PF03720">
    <property type="entry name" value="UDPG_MGDP_dh_C"/>
    <property type="match status" value="1"/>
</dbReference>
<dbReference type="GO" id="GO:0051287">
    <property type="term" value="F:NAD binding"/>
    <property type="evidence" value="ECO:0007669"/>
    <property type="project" value="InterPro"/>
</dbReference>
<dbReference type="InterPro" id="IPR008927">
    <property type="entry name" value="6-PGluconate_DH-like_C_sf"/>
</dbReference>
<gene>
    <name evidence="5" type="ordered locus">Mycch_4138</name>
</gene>
<evidence type="ECO:0000259" key="4">
    <source>
        <dbReference type="SMART" id="SM00984"/>
    </source>
</evidence>
<dbReference type="KEGG" id="mcb:Mycch_4138"/>
<evidence type="ECO:0000256" key="2">
    <source>
        <dbReference type="ARBA" id="ARBA00023027"/>
    </source>
</evidence>
<evidence type="ECO:0000256" key="3">
    <source>
        <dbReference type="PIRNR" id="PIRNR000124"/>
    </source>
</evidence>
<dbReference type="PANTHER" id="PTHR43491:SF1">
    <property type="entry name" value="UDP-N-ACETYL-D-MANNOSAMINE DEHYDROGENASE"/>
    <property type="match status" value="1"/>
</dbReference>
<dbReference type="GO" id="GO:0000271">
    <property type="term" value="P:polysaccharide biosynthetic process"/>
    <property type="evidence" value="ECO:0007669"/>
    <property type="project" value="InterPro"/>
</dbReference>
<dbReference type="Pfam" id="PF00984">
    <property type="entry name" value="UDPG_MGDP_dh"/>
    <property type="match status" value="1"/>
</dbReference>
<keyword evidence="1" id="KW-0560">Oxidoreductase</keyword>
<dbReference type="Gene3D" id="3.40.50.720">
    <property type="entry name" value="NAD(P)-binding Rossmann-like Domain"/>
    <property type="match status" value="2"/>
</dbReference>
<feature type="domain" description="UDP-glucose/GDP-mannose dehydrogenase C-terminal" evidence="4">
    <location>
        <begin position="349"/>
        <end position="436"/>
    </location>
</feature>
<dbReference type="InterPro" id="IPR036291">
    <property type="entry name" value="NAD(P)-bd_dom_sf"/>
</dbReference>
<dbReference type="PIRSF" id="PIRSF500136">
    <property type="entry name" value="UDP_ManNAc_DH"/>
    <property type="match status" value="1"/>
</dbReference>
<dbReference type="InterPro" id="IPR017476">
    <property type="entry name" value="UDP-Glc/GDP-Man"/>
</dbReference>
<dbReference type="SMART" id="SM00984">
    <property type="entry name" value="UDPG_MGDP_dh_C"/>
    <property type="match status" value="1"/>
</dbReference>
<dbReference type="SUPFAM" id="SSF51735">
    <property type="entry name" value="NAD(P)-binding Rossmann-fold domains"/>
    <property type="match status" value="1"/>
</dbReference>
<protein>
    <submittedName>
        <fullName evidence="5">Nucleotide sugar dehydrogenase</fullName>
    </submittedName>
</protein>
<dbReference type="GO" id="GO:0016616">
    <property type="term" value="F:oxidoreductase activity, acting on the CH-OH group of donors, NAD or NADP as acceptor"/>
    <property type="evidence" value="ECO:0007669"/>
    <property type="project" value="InterPro"/>
</dbReference>
<dbReference type="InterPro" id="IPR028359">
    <property type="entry name" value="UDP_ManNAc/GlcNAc_DH"/>
</dbReference>
<organism evidence="5 6">
    <name type="scientific">Mycolicibacterium chubuense (strain NBB4)</name>
    <name type="common">Mycobacterium chubuense</name>
    <dbReference type="NCBI Taxonomy" id="710421"/>
    <lineage>
        <taxon>Bacteria</taxon>
        <taxon>Bacillati</taxon>
        <taxon>Actinomycetota</taxon>
        <taxon>Actinomycetes</taxon>
        <taxon>Mycobacteriales</taxon>
        <taxon>Mycobacteriaceae</taxon>
        <taxon>Mycolicibacterium</taxon>
    </lineage>
</organism>
<dbReference type="OrthoDB" id="5193947at2"/>
<proteinExistence type="inferred from homology"/>
<evidence type="ECO:0000313" key="6">
    <source>
        <dbReference type="Proteomes" id="UP000006057"/>
    </source>
</evidence>
<dbReference type="InterPro" id="IPR001732">
    <property type="entry name" value="UDP-Glc/GDP-Man_DH_N"/>
</dbReference>
<dbReference type="eggNOG" id="COG0677">
    <property type="taxonomic scope" value="Bacteria"/>
</dbReference>
<accession>I4BNK2</accession>
<dbReference type="Proteomes" id="UP000006057">
    <property type="component" value="Chromosome"/>
</dbReference>
<name>I4BNK2_MYCCN</name>
<reference evidence="5 6" key="1">
    <citation type="submission" date="2012-06" db="EMBL/GenBank/DDBJ databases">
        <title>Complete sequence of chromosome of Mycobacterium chubuense NBB4.</title>
        <authorList>
            <consortium name="US DOE Joint Genome Institute"/>
            <person name="Lucas S."/>
            <person name="Han J."/>
            <person name="Lapidus A."/>
            <person name="Cheng J.-F."/>
            <person name="Goodwin L."/>
            <person name="Pitluck S."/>
            <person name="Peters L."/>
            <person name="Mikhailova N."/>
            <person name="Teshima H."/>
            <person name="Detter J.C."/>
            <person name="Han C."/>
            <person name="Tapia R."/>
            <person name="Land M."/>
            <person name="Hauser L."/>
            <person name="Kyrpides N."/>
            <person name="Ivanova N."/>
            <person name="Pagani I."/>
            <person name="Mattes T."/>
            <person name="Holmes A."/>
            <person name="Rutledge P."/>
            <person name="Paulsen I."/>
            <person name="Coleman N."/>
            <person name="Woyke T."/>
        </authorList>
    </citation>
    <scope>NUCLEOTIDE SEQUENCE [LARGE SCALE GENOMIC DNA]</scope>
    <source>
        <strain evidence="5 6">NBB4</strain>
    </source>
</reference>
<dbReference type="PIRSF" id="PIRSF000124">
    <property type="entry name" value="UDPglc_GDPman_dh"/>
    <property type="match status" value="1"/>
</dbReference>
<dbReference type="AlphaFoldDB" id="I4BNK2"/>
<dbReference type="PANTHER" id="PTHR43491">
    <property type="entry name" value="UDP-N-ACETYL-D-MANNOSAMINE DEHYDROGENASE"/>
    <property type="match status" value="1"/>
</dbReference>
<keyword evidence="2" id="KW-0520">NAD</keyword>
<dbReference type="PATRIC" id="fig|710421.3.peg.4134"/>
<dbReference type="InterPro" id="IPR014027">
    <property type="entry name" value="UDP-Glc/GDP-Man_DH_C"/>
</dbReference>
<evidence type="ECO:0000313" key="5">
    <source>
        <dbReference type="EMBL" id="AFM18859.1"/>
    </source>
</evidence>
<dbReference type="STRING" id="710421.Mycch_4138"/>
<dbReference type="HOGENOM" id="CLU_023810_3_2_11"/>
<dbReference type="Pfam" id="PF03721">
    <property type="entry name" value="UDPG_MGDP_dh_N"/>
    <property type="match status" value="1"/>
</dbReference>
<evidence type="ECO:0000256" key="1">
    <source>
        <dbReference type="ARBA" id="ARBA00023002"/>
    </source>
</evidence>
<dbReference type="SUPFAM" id="SSF48179">
    <property type="entry name" value="6-phosphogluconate dehydrogenase C-terminal domain-like"/>
    <property type="match status" value="1"/>
</dbReference>
<sequence>MPHRSPLCGANPPAAATPRVGAVLAPAPDVQPRQRVAVVGLGYVGLPTALSLTAAGSEVVGIDVDENRLAAIKDERVELFHGDASRLATALNDQLLKLTTEPATMKEADAVVICVPTPVDAHTTPDMTALSRACETVVEHAQRGQTIVLTSTTYAGCTRDLLIAPLRQRGFQIGTDVFVAFSPERIDPGVAGHAPESTPRVLGGFTGRCSERAARLLAHTAAVVHIVSSPEAAEMTKLLENTFRAVNIALANEFADAATELGIDVIEVISAASTKPYGYMPFYPGSGVGGHCIPCDPHYLLWQMRARRRNSPVVDAAMAAIAARPRAVFGRAVRVLADSGKPLTGARILIAGVSYKPGISDIRESPALAIIDLLSSQGAHVFFSDPYVDVVRSAVAGTLHHVANPDQMAWDLVVVHTAHPDHDLGWLAQQPTVLDASYKLADLPNRHLL</sequence>
<dbReference type="GO" id="GO:0016628">
    <property type="term" value="F:oxidoreductase activity, acting on the CH-CH group of donors, NAD or NADP as acceptor"/>
    <property type="evidence" value="ECO:0007669"/>
    <property type="project" value="InterPro"/>
</dbReference>
<dbReference type="InterPro" id="IPR036220">
    <property type="entry name" value="UDP-Glc/GDP-Man_DH_C_sf"/>
</dbReference>
<keyword evidence="6" id="KW-1185">Reference proteome</keyword>
<comment type="similarity">
    <text evidence="3">Belongs to the UDP-glucose/GDP-mannose dehydrogenase family.</text>
</comment>